<gene>
    <name evidence="2" type="ORF">LCGC14_1667880</name>
</gene>
<reference evidence="2" key="1">
    <citation type="journal article" date="2015" name="Nature">
        <title>Complex archaea that bridge the gap between prokaryotes and eukaryotes.</title>
        <authorList>
            <person name="Spang A."/>
            <person name="Saw J.H."/>
            <person name="Jorgensen S.L."/>
            <person name="Zaremba-Niedzwiedzka K."/>
            <person name="Martijn J."/>
            <person name="Lind A.E."/>
            <person name="van Eijk R."/>
            <person name="Schleper C."/>
            <person name="Guy L."/>
            <person name="Ettema T.J."/>
        </authorList>
    </citation>
    <scope>NUCLEOTIDE SEQUENCE</scope>
</reference>
<feature type="coiled-coil region" evidence="1">
    <location>
        <begin position="127"/>
        <end position="171"/>
    </location>
</feature>
<comment type="caution">
    <text evidence="2">The sequence shown here is derived from an EMBL/GenBank/DDBJ whole genome shotgun (WGS) entry which is preliminary data.</text>
</comment>
<protein>
    <submittedName>
        <fullName evidence="2">Uncharacterized protein</fullName>
    </submittedName>
</protein>
<dbReference type="EMBL" id="LAZR01014267">
    <property type="protein sequence ID" value="KKM18226.1"/>
    <property type="molecule type" value="Genomic_DNA"/>
</dbReference>
<keyword evidence="1" id="KW-0175">Coiled coil</keyword>
<proteinExistence type="predicted"/>
<organism evidence="2">
    <name type="scientific">marine sediment metagenome</name>
    <dbReference type="NCBI Taxonomy" id="412755"/>
    <lineage>
        <taxon>unclassified sequences</taxon>
        <taxon>metagenomes</taxon>
        <taxon>ecological metagenomes</taxon>
    </lineage>
</organism>
<evidence type="ECO:0000313" key="2">
    <source>
        <dbReference type="EMBL" id="KKM18226.1"/>
    </source>
</evidence>
<accession>A0A0F9HS55</accession>
<feature type="non-terminal residue" evidence="2">
    <location>
        <position position="1"/>
    </location>
</feature>
<sequence>PAFEDVLRIQAINFNDTIRRSAFSFELINNKLRIFPIPKDDFLLHFHYTLREDRFASGTTFEEGVISDYANVPYDNIVYSEINDVGRRWVFEYFLACVKSTLGMIRSKYATIPIPNSEVTLNGPALMDEARAEQERLITQLRETLDESGQQKQLEKQKENETNKREILRNVPLFIFTG</sequence>
<dbReference type="AlphaFoldDB" id="A0A0F9HS55"/>
<evidence type="ECO:0000256" key="1">
    <source>
        <dbReference type="SAM" id="Coils"/>
    </source>
</evidence>
<name>A0A0F9HS55_9ZZZZ</name>